<organism evidence="5 6">
    <name type="scientific">Aliisedimentitalea scapharcae</name>
    <dbReference type="NCBI Taxonomy" id="1524259"/>
    <lineage>
        <taxon>Bacteria</taxon>
        <taxon>Pseudomonadati</taxon>
        <taxon>Pseudomonadota</taxon>
        <taxon>Alphaproteobacteria</taxon>
        <taxon>Rhodobacterales</taxon>
        <taxon>Roseobacteraceae</taxon>
        <taxon>Aliisedimentitalea</taxon>
    </lineage>
</organism>
<protein>
    <recommendedName>
        <fullName evidence="4">Methyltransferase</fullName>
        <ecNumber evidence="4">2.1.1.-</ecNumber>
    </recommendedName>
</protein>
<keyword evidence="2 5" id="KW-0489">Methyltransferase</keyword>
<keyword evidence="3 4" id="KW-0808">Transferase</keyword>
<reference evidence="5 6" key="1">
    <citation type="submission" date="2023-04" db="EMBL/GenBank/DDBJ databases">
        <title>Complete genome sequence of Alisedimentitalea scapharcae.</title>
        <authorList>
            <person name="Rong J.-C."/>
            <person name="Yi M.-L."/>
            <person name="Zhao Q."/>
        </authorList>
    </citation>
    <scope>NUCLEOTIDE SEQUENCE [LARGE SCALE GENOMIC DNA]</scope>
    <source>
        <strain evidence="5 6">KCTC 42119</strain>
    </source>
</reference>
<dbReference type="EMBL" id="CP123584">
    <property type="protein sequence ID" value="WZK91012.1"/>
    <property type="molecule type" value="Genomic_DNA"/>
</dbReference>
<gene>
    <name evidence="5" type="ORF">QEZ52_10335</name>
</gene>
<dbReference type="InterPro" id="IPR010426">
    <property type="entry name" value="MTTB_MeTrfase"/>
</dbReference>
<keyword evidence="6" id="KW-1185">Reference proteome</keyword>
<proteinExistence type="inferred from homology"/>
<dbReference type="Proteomes" id="UP001623232">
    <property type="component" value="Chromosome"/>
</dbReference>
<dbReference type="Gene3D" id="3.20.20.480">
    <property type="entry name" value="Trimethylamine methyltransferase-like"/>
    <property type="match status" value="1"/>
</dbReference>
<dbReference type="PIRSF" id="PIRSF037567">
    <property type="entry name" value="MTTB_MeTrfase"/>
    <property type="match status" value="1"/>
</dbReference>
<accession>A0ABZ2Y027</accession>
<evidence type="ECO:0000313" key="6">
    <source>
        <dbReference type="Proteomes" id="UP001623232"/>
    </source>
</evidence>
<dbReference type="GO" id="GO:0032259">
    <property type="term" value="P:methylation"/>
    <property type="evidence" value="ECO:0007669"/>
    <property type="project" value="UniProtKB-KW"/>
</dbReference>
<evidence type="ECO:0000256" key="4">
    <source>
        <dbReference type="PIRNR" id="PIRNR037567"/>
    </source>
</evidence>
<dbReference type="GO" id="GO:0008168">
    <property type="term" value="F:methyltransferase activity"/>
    <property type="evidence" value="ECO:0007669"/>
    <property type="project" value="UniProtKB-KW"/>
</dbReference>
<evidence type="ECO:0000256" key="3">
    <source>
        <dbReference type="ARBA" id="ARBA00022679"/>
    </source>
</evidence>
<dbReference type="RefSeq" id="WP_406650427.1">
    <property type="nucleotide sequence ID" value="NZ_CP123584.1"/>
</dbReference>
<evidence type="ECO:0000256" key="2">
    <source>
        <dbReference type="ARBA" id="ARBA00022603"/>
    </source>
</evidence>
<comment type="similarity">
    <text evidence="1 4">Belongs to the trimethylamine methyltransferase family.</text>
</comment>
<dbReference type="EC" id="2.1.1.-" evidence="4"/>
<dbReference type="InterPro" id="IPR038601">
    <property type="entry name" value="MttB-like_sf"/>
</dbReference>
<dbReference type="Pfam" id="PF06253">
    <property type="entry name" value="MTTB"/>
    <property type="match status" value="1"/>
</dbReference>
<evidence type="ECO:0000256" key="1">
    <source>
        <dbReference type="ARBA" id="ARBA00007137"/>
    </source>
</evidence>
<sequence length="513" mass="55811">MNVLGHITQRGRLRRGRLTRHNAPQPVPVYRHRKIPVYDLLGDAALTRIEDQADWILDTIGVEFRGDETALALFATAGARVDGARVRFEPGLARHLCTTAPAEFRLHSRDATNSVDLGGDNLVLMPGYGAPFVTDLDRGRRYGTLDDFRNFVKLAYMSPWLHHSGGTVVEPTDVAVNKRHLDMMLAHLTLSTKPFMGGVTSPGRAQDSTDMARLVFGAEFMDRNAVMQANINVNSPLVYDDTMSGALRVYAAANQCVCISPAIFAGAMGPLSPAAVAAQTLAEAMVGIALSQLVRPGCPAVFGSFHSSMNLKTGALTFGSPEANMTTMAMSQLGRRLGVPVRSGGGQVTASNAADGQAMQDSADAMWATLLSGGHQVWHAAGWLEGGLVMSYEKFVMDLDHCGAMLKMLQGFGVEDEDFGRDAYHEAGPGENFLSTGHTLRHYTTANFQPRIPEAGPYETWNENGAQTVDQRATARWQQMLAAYEPPDMQDNMRAALMEFVAERKAAMPDEWY</sequence>
<name>A0ABZ2Y027_9RHOB</name>
<evidence type="ECO:0000313" key="5">
    <source>
        <dbReference type="EMBL" id="WZK91012.1"/>
    </source>
</evidence>